<dbReference type="InterPro" id="IPR003593">
    <property type="entry name" value="AAA+_ATPase"/>
</dbReference>
<dbReference type="KEGG" id="afx:JZ786_08515"/>
<dbReference type="AlphaFoldDB" id="A0A9X7W2B5"/>
<gene>
    <name evidence="6" type="ORF">JZ786_08515</name>
</gene>
<dbReference type="PROSITE" id="PS00211">
    <property type="entry name" value="ABC_TRANSPORTER_1"/>
    <property type="match status" value="1"/>
</dbReference>
<dbReference type="Proteomes" id="UP000663505">
    <property type="component" value="Chromosome"/>
</dbReference>
<dbReference type="InterPro" id="IPR003439">
    <property type="entry name" value="ABC_transporter-like_ATP-bd"/>
</dbReference>
<comment type="similarity">
    <text evidence="1">Belongs to the ABC transporter superfamily.</text>
</comment>
<proteinExistence type="inferred from homology"/>
<dbReference type="InterPro" id="IPR027417">
    <property type="entry name" value="P-loop_NTPase"/>
</dbReference>
<dbReference type="Gene3D" id="3.40.50.300">
    <property type="entry name" value="P-loop containing nucleotide triphosphate hydrolases"/>
    <property type="match status" value="1"/>
</dbReference>
<dbReference type="GO" id="GO:0016887">
    <property type="term" value="F:ATP hydrolysis activity"/>
    <property type="evidence" value="ECO:0007669"/>
    <property type="project" value="InterPro"/>
</dbReference>
<dbReference type="RefSeq" id="WP_206658275.1">
    <property type="nucleotide sequence ID" value="NZ_CP071182.1"/>
</dbReference>
<evidence type="ECO:0000256" key="1">
    <source>
        <dbReference type="ARBA" id="ARBA00005417"/>
    </source>
</evidence>
<protein>
    <submittedName>
        <fullName evidence="6">ABC transporter ATP-binding protein</fullName>
    </submittedName>
</protein>
<accession>A0A9X7W2B5</accession>
<dbReference type="GO" id="GO:0005524">
    <property type="term" value="F:ATP binding"/>
    <property type="evidence" value="ECO:0007669"/>
    <property type="project" value="UniProtKB-KW"/>
</dbReference>
<evidence type="ECO:0000313" key="7">
    <source>
        <dbReference type="Proteomes" id="UP000663505"/>
    </source>
</evidence>
<evidence type="ECO:0000256" key="3">
    <source>
        <dbReference type="ARBA" id="ARBA00022741"/>
    </source>
</evidence>
<keyword evidence="7" id="KW-1185">Reference proteome</keyword>
<evidence type="ECO:0000256" key="2">
    <source>
        <dbReference type="ARBA" id="ARBA00022448"/>
    </source>
</evidence>
<dbReference type="SMART" id="SM00382">
    <property type="entry name" value="AAA"/>
    <property type="match status" value="1"/>
</dbReference>
<dbReference type="PANTHER" id="PTHR43335:SF4">
    <property type="entry name" value="ABC TRANSPORTER, ATP-BINDING PROTEIN"/>
    <property type="match status" value="1"/>
</dbReference>
<dbReference type="SUPFAM" id="SSF52540">
    <property type="entry name" value="P-loop containing nucleoside triphosphate hydrolases"/>
    <property type="match status" value="1"/>
</dbReference>
<sequence>MATPVLAVRGLSKRVRNRTIVKDVCFDVFPGQVFGFLGPNGAGKTTTIRMLVGLIRPTAGEVKIGGYNIRTHPLEAMRQVGCIVENPDLYPYLTGRENLLQLARMQGQSAVERIDEVAALVHLEDRLDEKVRTYSLGMRQRLGIAQALLGNPQLLILDEPTNGLDPAGIRELRSFLQNLAKTGLAVFISSHLLSEVELLCSHLAIIREGTVIKTGAIEELLSSASGDVIWRVEPVATAKAVLTEILRTPDDNPYHDFSRVTESATGQLSCPMTDELVATAVSRLLQQGCTVFEVTRRRVSLEDFFLQTTEQRDEHSNEHT</sequence>
<dbReference type="Pfam" id="PF00005">
    <property type="entry name" value="ABC_tran"/>
    <property type="match status" value="1"/>
</dbReference>
<name>A0A9X7W2B5_9BACL</name>
<dbReference type="InterPro" id="IPR017871">
    <property type="entry name" value="ABC_transporter-like_CS"/>
</dbReference>
<evidence type="ECO:0000259" key="5">
    <source>
        <dbReference type="PROSITE" id="PS50893"/>
    </source>
</evidence>
<reference evidence="6 7" key="1">
    <citation type="submission" date="2021-02" db="EMBL/GenBank/DDBJ databases">
        <title>Alicyclobacillus curvatus sp. nov. and Alicyclobacillus mengziensis sp. nov., two acidophilic bacteria isolated from acid mine drainage.</title>
        <authorList>
            <person name="Huang Y."/>
        </authorList>
    </citation>
    <scope>NUCLEOTIDE SEQUENCE [LARGE SCALE GENOMIC DNA]</scope>
    <source>
        <strain evidence="6 7">S30H14</strain>
    </source>
</reference>
<organism evidence="6 7">
    <name type="scientific">Alicyclobacillus mengziensis</name>
    <dbReference type="NCBI Taxonomy" id="2931921"/>
    <lineage>
        <taxon>Bacteria</taxon>
        <taxon>Bacillati</taxon>
        <taxon>Bacillota</taxon>
        <taxon>Bacilli</taxon>
        <taxon>Bacillales</taxon>
        <taxon>Alicyclobacillaceae</taxon>
        <taxon>Alicyclobacillus</taxon>
    </lineage>
</organism>
<keyword evidence="3" id="KW-0547">Nucleotide-binding</keyword>
<dbReference type="CDD" id="cd03268">
    <property type="entry name" value="ABC_BcrA_bacitracin_resist"/>
    <property type="match status" value="1"/>
</dbReference>
<evidence type="ECO:0000256" key="4">
    <source>
        <dbReference type="ARBA" id="ARBA00022840"/>
    </source>
</evidence>
<dbReference type="EMBL" id="CP071182">
    <property type="protein sequence ID" value="QSO48960.1"/>
    <property type="molecule type" value="Genomic_DNA"/>
</dbReference>
<evidence type="ECO:0000313" key="6">
    <source>
        <dbReference type="EMBL" id="QSO48960.1"/>
    </source>
</evidence>
<keyword evidence="2" id="KW-0813">Transport</keyword>
<feature type="domain" description="ABC transporter" evidence="5">
    <location>
        <begin position="6"/>
        <end position="233"/>
    </location>
</feature>
<dbReference type="PANTHER" id="PTHR43335">
    <property type="entry name" value="ABC TRANSPORTER, ATP-BINDING PROTEIN"/>
    <property type="match status" value="1"/>
</dbReference>
<keyword evidence="4 6" id="KW-0067">ATP-binding</keyword>
<dbReference type="PROSITE" id="PS50893">
    <property type="entry name" value="ABC_TRANSPORTER_2"/>
    <property type="match status" value="1"/>
</dbReference>